<feature type="compositionally biased region" description="Pro residues" evidence="4">
    <location>
        <begin position="445"/>
        <end position="458"/>
    </location>
</feature>
<comment type="caution">
    <text evidence="7">The sequence shown here is derived from an EMBL/GenBank/DDBJ whole genome shotgun (WGS) entry which is preliminary data.</text>
</comment>
<dbReference type="SMART" id="SM00324">
    <property type="entry name" value="RhoGAP"/>
    <property type="match status" value="1"/>
</dbReference>
<dbReference type="InterPro" id="IPR031160">
    <property type="entry name" value="F_BAR_dom"/>
</dbReference>
<feature type="coiled-coil region" evidence="3">
    <location>
        <begin position="139"/>
        <end position="191"/>
    </location>
</feature>
<dbReference type="CDD" id="cd07652">
    <property type="entry name" value="F-BAR_Rgd1"/>
    <property type="match status" value="1"/>
</dbReference>
<feature type="compositionally biased region" description="Low complexity" evidence="4">
    <location>
        <begin position="394"/>
        <end position="404"/>
    </location>
</feature>
<feature type="compositionally biased region" description="Low complexity" evidence="4">
    <location>
        <begin position="413"/>
        <end position="429"/>
    </location>
</feature>
<dbReference type="HOGENOM" id="CLU_010730_3_0_1"/>
<dbReference type="Gene3D" id="1.10.555.10">
    <property type="entry name" value="Rho GTPase activation protein"/>
    <property type="match status" value="1"/>
</dbReference>
<feature type="compositionally biased region" description="Polar residues" evidence="4">
    <location>
        <begin position="363"/>
        <end position="385"/>
    </location>
</feature>
<protein>
    <submittedName>
        <fullName evidence="7">RhoGAP domain containing protein</fullName>
    </submittedName>
</protein>
<dbReference type="OrthoDB" id="437889at2759"/>
<dbReference type="GO" id="GO:0005938">
    <property type="term" value="C:cell cortex"/>
    <property type="evidence" value="ECO:0007669"/>
    <property type="project" value="UniProtKB-ARBA"/>
</dbReference>
<gene>
    <name evidence="7" type="ORF">CPC735_057920</name>
</gene>
<dbReference type="PROSITE" id="PS51741">
    <property type="entry name" value="F_BAR"/>
    <property type="match status" value="1"/>
</dbReference>
<keyword evidence="2 3" id="KW-0175">Coiled coil</keyword>
<evidence type="ECO:0000256" key="2">
    <source>
        <dbReference type="PROSITE-ProRule" id="PRU01077"/>
    </source>
</evidence>
<dbReference type="InterPro" id="IPR000198">
    <property type="entry name" value="RhoGAP_dom"/>
</dbReference>
<dbReference type="VEuPathDB" id="FungiDB:CPC735_057920"/>
<feature type="region of interest" description="Disordered" evidence="4">
    <location>
        <begin position="363"/>
        <end position="484"/>
    </location>
</feature>
<feature type="domain" description="F-BAR" evidence="6">
    <location>
        <begin position="46"/>
        <end position="319"/>
    </location>
</feature>
<dbReference type="FunFam" id="1.20.1270.60:FF:000063">
    <property type="entry name" value="Rho GTPase activator"/>
    <property type="match status" value="1"/>
</dbReference>
<dbReference type="PANTHER" id="PTHR23176:SF136">
    <property type="entry name" value="RHO GTPASE ACTIVATOR (RGD1)"/>
    <property type="match status" value="1"/>
</dbReference>
<proteinExistence type="predicted"/>
<dbReference type="Gene3D" id="1.20.1270.60">
    <property type="entry name" value="Arfaptin homology (AH) domain/BAR domain"/>
    <property type="match status" value="1"/>
</dbReference>
<evidence type="ECO:0000256" key="3">
    <source>
        <dbReference type="SAM" id="Coils"/>
    </source>
</evidence>
<evidence type="ECO:0000256" key="4">
    <source>
        <dbReference type="SAM" id="MobiDB-lite"/>
    </source>
</evidence>
<reference evidence="7 8" key="1">
    <citation type="journal article" date="2009" name="Genome Res.">
        <title>Comparative genomic analyses of the human fungal pathogens Coccidioides and their relatives.</title>
        <authorList>
            <person name="Sharpton T.J."/>
            <person name="Stajich J.E."/>
            <person name="Rounsley S.D."/>
            <person name="Gardner M.J."/>
            <person name="Wortman J.R."/>
            <person name="Jordar V.S."/>
            <person name="Maiti R."/>
            <person name="Kodira C.D."/>
            <person name="Neafsey D.E."/>
            <person name="Zeng Q."/>
            <person name="Hung C.-Y."/>
            <person name="McMahan C."/>
            <person name="Muszewska A."/>
            <person name="Grynberg M."/>
            <person name="Mandel M.A."/>
            <person name="Kellner E.M."/>
            <person name="Barker B.M."/>
            <person name="Galgiani J.N."/>
            <person name="Orbach M.J."/>
            <person name="Kirkland T.N."/>
            <person name="Cole G.T."/>
            <person name="Henn M.R."/>
            <person name="Birren B.W."/>
            <person name="Taylor J.W."/>
        </authorList>
    </citation>
    <scope>NUCLEOTIDE SEQUENCE [LARGE SCALE GENOMIC DNA]</scope>
    <source>
        <strain evidence="8">C735</strain>
    </source>
</reference>
<dbReference type="Proteomes" id="UP000009084">
    <property type="component" value="Unassembled WGS sequence"/>
</dbReference>
<dbReference type="AlphaFoldDB" id="C5PIR9"/>
<evidence type="ECO:0000256" key="1">
    <source>
        <dbReference type="ARBA" id="ARBA00022468"/>
    </source>
</evidence>
<dbReference type="PANTHER" id="PTHR23176">
    <property type="entry name" value="RHO/RAC/CDC GTPASE-ACTIVATING PROTEIN"/>
    <property type="match status" value="1"/>
</dbReference>
<dbReference type="SUPFAM" id="SSF48350">
    <property type="entry name" value="GTPase activation domain, GAP"/>
    <property type="match status" value="1"/>
</dbReference>
<feature type="region of interest" description="Disordered" evidence="4">
    <location>
        <begin position="1"/>
        <end position="45"/>
    </location>
</feature>
<feature type="domain" description="Rho-GAP" evidence="5">
    <location>
        <begin position="494"/>
        <end position="684"/>
    </location>
</feature>
<dbReference type="InterPro" id="IPR027267">
    <property type="entry name" value="AH/BAR_dom_sf"/>
</dbReference>
<feature type="compositionally biased region" description="Polar residues" evidence="4">
    <location>
        <begin position="7"/>
        <end position="17"/>
    </location>
</feature>
<dbReference type="GO" id="GO:0007165">
    <property type="term" value="P:signal transduction"/>
    <property type="evidence" value="ECO:0007669"/>
    <property type="project" value="InterPro"/>
</dbReference>
<organism evidence="7 8">
    <name type="scientific">Coccidioides posadasii (strain C735)</name>
    <name type="common">Valley fever fungus</name>
    <dbReference type="NCBI Taxonomy" id="222929"/>
    <lineage>
        <taxon>Eukaryota</taxon>
        <taxon>Fungi</taxon>
        <taxon>Dikarya</taxon>
        <taxon>Ascomycota</taxon>
        <taxon>Pezizomycotina</taxon>
        <taxon>Eurotiomycetes</taxon>
        <taxon>Eurotiomycetidae</taxon>
        <taxon>Onygenales</taxon>
        <taxon>Onygenaceae</taxon>
        <taxon>Coccidioides</taxon>
    </lineage>
</organism>
<keyword evidence="1" id="KW-0343">GTPase activation</keyword>
<accession>C5PIR9</accession>
<dbReference type="SMART" id="SM00055">
    <property type="entry name" value="FCH"/>
    <property type="match status" value="1"/>
</dbReference>
<evidence type="ECO:0000313" key="7">
    <source>
        <dbReference type="EMBL" id="EER24422.1"/>
    </source>
</evidence>
<dbReference type="SUPFAM" id="SSF103657">
    <property type="entry name" value="BAR/IMD domain-like"/>
    <property type="match status" value="1"/>
</dbReference>
<dbReference type="InterPro" id="IPR050729">
    <property type="entry name" value="Rho-GAP"/>
</dbReference>
<dbReference type="Pfam" id="PF00611">
    <property type="entry name" value="FCH"/>
    <property type="match status" value="1"/>
</dbReference>
<dbReference type="FunFam" id="1.10.555.10:FF:000041">
    <property type="entry name" value="Rho GTPase activator (Rgd1)"/>
    <property type="match status" value="1"/>
</dbReference>
<dbReference type="PROSITE" id="PS50238">
    <property type="entry name" value="RHOGAP"/>
    <property type="match status" value="1"/>
</dbReference>
<dbReference type="EMBL" id="ACFW01000049">
    <property type="protein sequence ID" value="EER24422.1"/>
    <property type="molecule type" value="Genomic_DNA"/>
</dbReference>
<dbReference type="InterPro" id="IPR008936">
    <property type="entry name" value="Rho_GTPase_activation_prot"/>
</dbReference>
<evidence type="ECO:0000259" key="5">
    <source>
        <dbReference type="PROSITE" id="PS50238"/>
    </source>
</evidence>
<dbReference type="Pfam" id="PF00620">
    <property type="entry name" value="RhoGAP"/>
    <property type="match status" value="1"/>
</dbReference>
<name>C5PIR9_COCP7</name>
<dbReference type="InterPro" id="IPR001060">
    <property type="entry name" value="FCH_dom"/>
</dbReference>
<evidence type="ECO:0000313" key="8">
    <source>
        <dbReference type="Proteomes" id="UP000009084"/>
    </source>
</evidence>
<sequence>MAEPTVNEASELTSPHQSLEMPAPPSPPDNEAEAPQAVSANQEEKEKLDRVILSDIGVVTLLNRLKQSISSAREFASFLRKRSSLEEDHAQGLKKLSRALHDSSMRSENRQGSFAQSYDEMNRIHDRMADHGLQFAVSLQQMSEDLNELAANMERGRKHWKQNGLNAEKRVQDAEAAAEKAKVKYDSLAEQYDRARTGDRQPGKFGLKGPKSAAQYEEDLLRKVQNADADYANKVQAAQTQKQELVATLRPQATRALQDLINECDSALTLQIQKFAAFSERLLLGSGLSVSPLKNEVNGNTAAPKSLRDAARQVDNERDFKDYILSHSSKVSSNATTIRYERHPVSGYLIRFLLENPGTNSFKTLITPQSQNASAHPKRQSLSINTAQTPPPQTAAQAFAQMTPHHPPPPPAQVQHAPQPQHAPPSFQHPHQEIFLTQPPVQHHPQPPYPTSAPPHQPYSPAHTRPSFSLDRAAPPSNAGHHPDLPPLNPVFGVSLEDLFLRDGTAIPMIVYQCIQAVELFGLNVEGIYRLSGNTLHIQRMKALFDNDSSKVDFTNPENFHHDVNSVAGLLKQFFRELPDPLFTNERYQDFINAARKDDDVQRRDTLHALINSLPDPNYATLRALILHLNHVQERASENRMNAGNIAISFGLTLMGSNAGHNIADSGWQARVIETVLQNTFQIFDDD</sequence>
<evidence type="ECO:0000259" key="6">
    <source>
        <dbReference type="PROSITE" id="PS51741"/>
    </source>
</evidence>
<dbReference type="GO" id="GO:0005096">
    <property type="term" value="F:GTPase activator activity"/>
    <property type="evidence" value="ECO:0007669"/>
    <property type="project" value="UniProtKB-KW"/>
</dbReference>